<dbReference type="GO" id="GO:0008934">
    <property type="term" value="F:inositol monophosphate 1-phosphatase activity"/>
    <property type="evidence" value="ECO:0007669"/>
    <property type="project" value="TreeGrafter"/>
</dbReference>
<reference evidence="4" key="1">
    <citation type="submission" date="2016-10" db="EMBL/GenBank/DDBJ databases">
        <authorList>
            <person name="Varghese N."/>
        </authorList>
    </citation>
    <scope>NUCLEOTIDE SEQUENCE [LARGE SCALE GENOMIC DNA]</scope>
    <source>
        <strain evidence="4">GAS106B</strain>
    </source>
</reference>
<evidence type="ECO:0000256" key="1">
    <source>
        <dbReference type="ARBA" id="ARBA00009759"/>
    </source>
</evidence>
<dbReference type="InterPro" id="IPR000760">
    <property type="entry name" value="Inositol_monophosphatase-like"/>
</dbReference>
<name>A0A1H1JW82_9BURK</name>
<evidence type="ECO:0000313" key="3">
    <source>
        <dbReference type="EMBL" id="SDR53827.1"/>
    </source>
</evidence>
<dbReference type="Gene3D" id="3.40.190.80">
    <property type="match status" value="1"/>
</dbReference>
<organism evidence="3 4">
    <name type="scientific">Paraburkholderia fungorum</name>
    <dbReference type="NCBI Taxonomy" id="134537"/>
    <lineage>
        <taxon>Bacteria</taxon>
        <taxon>Pseudomonadati</taxon>
        <taxon>Pseudomonadota</taxon>
        <taxon>Betaproteobacteria</taxon>
        <taxon>Burkholderiales</taxon>
        <taxon>Burkholderiaceae</taxon>
        <taxon>Paraburkholderia</taxon>
    </lineage>
</organism>
<dbReference type="PANTHER" id="PTHR20854:SF4">
    <property type="entry name" value="INOSITOL-1-MONOPHOSPHATASE-RELATED"/>
    <property type="match status" value="1"/>
</dbReference>
<dbReference type="PANTHER" id="PTHR20854">
    <property type="entry name" value="INOSITOL MONOPHOSPHATASE"/>
    <property type="match status" value="1"/>
</dbReference>
<dbReference type="GO" id="GO:0046872">
    <property type="term" value="F:metal ion binding"/>
    <property type="evidence" value="ECO:0007669"/>
    <property type="project" value="UniProtKB-KW"/>
</dbReference>
<dbReference type="GO" id="GO:0006020">
    <property type="term" value="P:inositol metabolic process"/>
    <property type="evidence" value="ECO:0007669"/>
    <property type="project" value="TreeGrafter"/>
</dbReference>
<gene>
    <name evidence="3" type="ORF">SAMN05443245_7279</name>
</gene>
<protein>
    <submittedName>
        <fullName evidence="3">Myo-inositol-1(Or 4)-monophosphatase</fullName>
    </submittedName>
</protein>
<keyword evidence="4" id="KW-1185">Reference proteome</keyword>
<dbReference type="PRINTS" id="PR00377">
    <property type="entry name" value="IMPHPHTASES"/>
</dbReference>
<dbReference type="Gene3D" id="3.30.540.10">
    <property type="entry name" value="Fructose-1,6-Bisphosphatase, subunit A, domain 1"/>
    <property type="match status" value="1"/>
</dbReference>
<comment type="similarity">
    <text evidence="1">Belongs to the inositol monophosphatase superfamily.</text>
</comment>
<dbReference type="Proteomes" id="UP000183487">
    <property type="component" value="Unassembled WGS sequence"/>
</dbReference>
<keyword evidence="2" id="KW-0460">Magnesium</keyword>
<dbReference type="GO" id="GO:0007165">
    <property type="term" value="P:signal transduction"/>
    <property type="evidence" value="ECO:0007669"/>
    <property type="project" value="TreeGrafter"/>
</dbReference>
<dbReference type="RefSeq" id="WP_074773679.1">
    <property type="nucleotide sequence ID" value="NZ_FNKP01000004.1"/>
</dbReference>
<evidence type="ECO:0000313" key="4">
    <source>
        <dbReference type="Proteomes" id="UP000183487"/>
    </source>
</evidence>
<dbReference type="AlphaFoldDB" id="A0A1H1JW82"/>
<dbReference type="SUPFAM" id="SSF56655">
    <property type="entry name" value="Carbohydrate phosphatase"/>
    <property type="match status" value="1"/>
</dbReference>
<comment type="cofactor">
    <cofactor evidence="2">
        <name>Mg(2+)</name>
        <dbReference type="ChEBI" id="CHEBI:18420"/>
    </cofactor>
</comment>
<dbReference type="Pfam" id="PF00459">
    <property type="entry name" value="Inositol_P"/>
    <property type="match status" value="1"/>
</dbReference>
<feature type="binding site" evidence="2">
    <location>
        <position position="99"/>
    </location>
    <ligand>
        <name>Mg(2+)</name>
        <dbReference type="ChEBI" id="CHEBI:18420"/>
        <label>1</label>
        <note>catalytic</note>
    </ligand>
</feature>
<dbReference type="EMBL" id="FNKP01000004">
    <property type="protein sequence ID" value="SDR53827.1"/>
    <property type="molecule type" value="Genomic_DNA"/>
</dbReference>
<dbReference type="OrthoDB" id="9785695at2"/>
<evidence type="ECO:0000256" key="2">
    <source>
        <dbReference type="PIRSR" id="PIRSR600760-2"/>
    </source>
</evidence>
<proteinExistence type="inferred from homology"/>
<sequence>MSTAARLADEAATVGRDDALIAATVAAVKLTGSEMLRHFDTQARSPTNLPDLVGAIHANDRRSLEIVRSLLERARPKAGWVEDELEGGSLPDSEWWIVDPMEGNINHVQGLAQWGVSATLVRDNVPVMTAVYEPVAGRLYTAVRGHGAAYANEVPMRVSAKTSLEAAIVTTGQAKPGESAETYRRIGESITAMLQAALVVRMTVPATFELAQVAAGNIDGFWQFSNVRSGQVAGALLVSEAGGVVSDIDGRPWTLASNDFLASAPGTHNEFVAALKNVA</sequence>
<keyword evidence="2" id="KW-0479">Metal-binding</keyword>
<accession>A0A1H1JW82</accession>